<evidence type="ECO:0000259" key="7">
    <source>
        <dbReference type="Pfam" id="PF00479"/>
    </source>
</evidence>
<dbReference type="InterPro" id="IPR022674">
    <property type="entry name" value="G6P_DH_NAD-bd"/>
</dbReference>
<evidence type="ECO:0000313" key="10">
    <source>
        <dbReference type="WBParaSite" id="nRc.2.0.1.t23129-RA"/>
    </source>
</evidence>
<accession>A0A915J9H8</accession>
<keyword evidence="5" id="KW-0521">NADP</keyword>
<dbReference type="WBParaSite" id="nRc.2.0.1.t23129-RA">
    <property type="protein sequence ID" value="nRc.2.0.1.t23129-RA"/>
    <property type="gene ID" value="nRc.2.0.1.g23129"/>
</dbReference>
<keyword evidence="9" id="KW-1185">Reference proteome</keyword>
<dbReference type="PANTHER" id="PTHR23429:SF7">
    <property type="entry name" value="GDH_6PGL ENDOPLASMIC BIFUNCTIONAL PROTEIN"/>
    <property type="match status" value="1"/>
</dbReference>
<dbReference type="GO" id="GO:0004345">
    <property type="term" value="F:glucose-6-phosphate dehydrogenase activity"/>
    <property type="evidence" value="ECO:0007669"/>
    <property type="project" value="InterPro"/>
</dbReference>
<name>A0A915J9H8_ROMCU</name>
<keyword evidence="4" id="KW-0313">Glucose metabolism</keyword>
<dbReference type="Pfam" id="PF00479">
    <property type="entry name" value="G6PD_N"/>
    <property type="match status" value="1"/>
</dbReference>
<evidence type="ECO:0000256" key="3">
    <source>
        <dbReference type="ARBA" id="ARBA00020444"/>
    </source>
</evidence>
<dbReference type="InterPro" id="IPR036291">
    <property type="entry name" value="NAD(P)-bd_dom_sf"/>
</dbReference>
<evidence type="ECO:0000256" key="2">
    <source>
        <dbReference type="ARBA" id="ARBA00004959"/>
    </source>
</evidence>
<evidence type="ECO:0000259" key="8">
    <source>
        <dbReference type="Pfam" id="PF02781"/>
    </source>
</evidence>
<dbReference type="Proteomes" id="UP000887565">
    <property type="component" value="Unplaced"/>
</dbReference>
<evidence type="ECO:0000256" key="1">
    <source>
        <dbReference type="ARBA" id="ARBA00002914"/>
    </source>
</evidence>
<dbReference type="GO" id="GO:0005783">
    <property type="term" value="C:endoplasmic reticulum"/>
    <property type="evidence" value="ECO:0007669"/>
    <property type="project" value="TreeGrafter"/>
</dbReference>
<dbReference type="InterPro" id="IPR001282">
    <property type="entry name" value="G6P_DH"/>
</dbReference>
<organism evidence="9 10">
    <name type="scientific">Romanomermis culicivorax</name>
    <name type="common">Nematode worm</name>
    <dbReference type="NCBI Taxonomy" id="13658"/>
    <lineage>
        <taxon>Eukaryota</taxon>
        <taxon>Metazoa</taxon>
        <taxon>Ecdysozoa</taxon>
        <taxon>Nematoda</taxon>
        <taxon>Enoplea</taxon>
        <taxon>Dorylaimia</taxon>
        <taxon>Mermithida</taxon>
        <taxon>Mermithoidea</taxon>
        <taxon>Mermithidae</taxon>
        <taxon>Romanomermis</taxon>
    </lineage>
</organism>
<dbReference type="GO" id="GO:0006006">
    <property type="term" value="P:glucose metabolic process"/>
    <property type="evidence" value="ECO:0007669"/>
    <property type="project" value="UniProtKB-KW"/>
</dbReference>
<reference evidence="10" key="1">
    <citation type="submission" date="2022-11" db="UniProtKB">
        <authorList>
            <consortium name="WormBaseParasite"/>
        </authorList>
    </citation>
    <scope>IDENTIFICATION</scope>
</reference>
<dbReference type="Gene3D" id="3.40.50.720">
    <property type="entry name" value="NAD(P)-binding Rossmann-like Domain"/>
    <property type="match status" value="1"/>
</dbReference>
<sequence>MQIMRIFYGLIFCSLCLLTICAASSVFILIGGTGAFSSKYLWDSAFRQVYLPPNNNDGEVPTRKIFTSGKSDTAEGKAKLSKILQTLHCESNDGANCPTNVKKFVNDIEYVKLENDIDYGKFCAELLVSNKPFHDIKEVLWYLATPPSYYPIILMSIHSRCRNSTAKLKIALETPFFKDSQEYIALSRIFRGRFARDEIFMIDNFLAKESAVSIQEFRRLNPWFNLRHMEKLELISLEREFVSDVRLKFYEQYGGVVRDSMMNHLSEIMLLLLKDQKQENWDDDDEADSIRDILQRIRPVSRSSWIFGQHKNFRNLTRYQSKVPTFASLNLKVDVAPDSGQTVEKPILFAAGKYMDYSRSYARILFSNPQKKSEITAEVIFFLSRPLILVKTTNFVVKTPQNFVTNNEACGDEKIVSKIFTKTKCTEFKILSTVSDGKMTDYDRLIGNFIKNRPEHNLFTNMVNVDESWKLLWSHVIKDTDAVEKSDLIVYENAGEILSFVFPSFYESVVQKVEL</sequence>
<dbReference type="InterPro" id="IPR022675">
    <property type="entry name" value="G6P_DH_C"/>
</dbReference>
<evidence type="ECO:0000256" key="5">
    <source>
        <dbReference type="ARBA" id="ARBA00022857"/>
    </source>
</evidence>
<comment type="pathway">
    <text evidence="2">Carbohydrate degradation; pentose phosphate pathway.</text>
</comment>
<dbReference type="Pfam" id="PF02781">
    <property type="entry name" value="G6PD_C"/>
    <property type="match status" value="1"/>
</dbReference>
<dbReference type="GO" id="GO:0009051">
    <property type="term" value="P:pentose-phosphate shunt, oxidative branch"/>
    <property type="evidence" value="ECO:0007669"/>
    <property type="project" value="TreeGrafter"/>
</dbReference>
<dbReference type="AlphaFoldDB" id="A0A915J9H8"/>
<evidence type="ECO:0000256" key="4">
    <source>
        <dbReference type="ARBA" id="ARBA00022526"/>
    </source>
</evidence>
<feature type="domain" description="Glucose-6-phosphate dehydrogenase NAD-binding" evidence="7">
    <location>
        <begin position="57"/>
        <end position="210"/>
    </location>
</feature>
<comment type="function">
    <text evidence="1">Cytosolic glucose-6-phosphate dehydrogenase that catalyzes the first and rate-limiting step of the oxidative branch within the pentose phosphate pathway/shunt, an alternative route to glycolysis for the dissimilation of carbohydrates and a major source of reducing power and metabolic intermediates for fatty acid and nucleic acid biosynthetic processes.</text>
</comment>
<proteinExistence type="predicted"/>
<protein>
    <recommendedName>
        <fullName evidence="3">Glucose-6-phosphate 1-dehydrogenase</fullName>
    </recommendedName>
</protein>
<dbReference type="PANTHER" id="PTHR23429">
    <property type="entry name" value="GLUCOSE-6-PHOSPHATE 1-DEHYDROGENASE G6PD"/>
    <property type="match status" value="1"/>
</dbReference>
<keyword evidence="6" id="KW-0119">Carbohydrate metabolism</keyword>
<dbReference type="PRINTS" id="PR00079">
    <property type="entry name" value="G6PDHDRGNASE"/>
</dbReference>
<evidence type="ECO:0000313" key="9">
    <source>
        <dbReference type="Proteomes" id="UP000887565"/>
    </source>
</evidence>
<feature type="domain" description="Glucose-6-phosphate dehydrogenase C-terminal" evidence="8">
    <location>
        <begin position="220"/>
        <end position="481"/>
    </location>
</feature>
<dbReference type="GO" id="GO:0050661">
    <property type="term" value="F:NADP binding"/>
    <property type="evidence" value="ECO:0007669"/>
    <property type="project" value="InterPro"/>
</dbReference>
<dbReference type="SUPFAM" id="SSF55347">
    <property type="entry name" value="Glyceraldehyde-3-phosphate dehydrogenase-like, C-terminal domain"/>
    <property type="match status" value="1"/>
</dbReference>
<dbReference type="Gene3D" id="3.30.360.10">
    <property type="entry name" value="Dihydrodipicolinate Reductase, domain 2"/>
    <property type="match status" value="1"/>
</dbReference>
<dbReference type="SUPFAM" id="SSF51735">
    <property type="entry name" value="NAD(P)-binding Rossmann-fold domains"/>
    <property type="match status" value="1"/>
</dbReference>
<evidence type="ECO:0000256" key="6">
    <source>
        <dbReference type="ARBA" id="ARBA00023277"/>
    </source>
</evidence>